<organism evidence="2 3">
    <name type="scientific">Asparagus officinalis</name>
    <name type="common">Garden asparagus</name>
    <dbReference type="NCBI Taxonomy" id="4686"/>
    <lineage>
        <taxon>Eukaryota</taxon>
        <taxon>Viridiplantae</taxon>
        <taxon>Streptophyta</taxon>
        <taxon>Embryophyta</taxon>
        <taxon>Tracheophyta</taxon>
        <taxon>Spermatophyta</taxon>
        <taxon>Magnoliopsida</taxon>
        <taxon>Liliopsida</taxon>
        <taxon>Asparagales</taxon>
        <taxon>Asparagaceae</taxon>
        <taxon>Asparagoideae</taxon>
        <taxon>Asparagus</taxon>
    </lineage>
</organism>
<reference evidence="3" key="1">
    <citation type="journal article" date="2017" name="Nat. Commun.">
        <title>The asparagus genome sheds light on the origin and evolution of a young Y chromosome.</title>
        <authorList>
            <person name="Harkess A."/>
            <person name="Zhou J."/>
            <person name="Xu C."/>
            <person name="Bowers J.E."/>
            <person name="Van der Hulst R."/>
            <person name="Ayyampalayam S."/>
            <person name="Mercati F."/>
            <person name="Riccardi P."/>
            <person name="McKain M.R."/>
            <person name="Kakrana A."/>
            <person name="Tang H."/>
            <person name="Ray J."/>
            <person name="Groenendijk J."/>
            <person name="Arikit S."/>
            <person name="Mathioni S.M."/>
            <person name="Nakano M."/>
            <person name="Shan H."/>
            <person name="Telgmann-Rauber A."/>
            <person name="Kanno A."/>
            <person name="Yue Z."/>
            <person name="Chen H."/>
            <person name="Li W."/>
            <person name="Chen Y."/>
            <person name="Xu X."/>
            <person name="Zhang Y."/>
            <person name="Luo S."/>
            <person name="Chen H."/>
            <person name="Gao J."/>
            <person name="Mao Z."/>
            <person name="Pires J.C."/>
            <person name="Luo M."/>
            <person name="Kudrna D."/>
            <person name="Wing R.A."/>
            <person name="Meyers B.C."/>
            <person name="Yi K."/>
            <person name="Kong H."/>
            <person name="Lavrijsen P."/>
            <person name="Sunseri F."/>
            <person name="Falavigna A."/>
            <person name="Ye Y."/>
            <person name="Leebens-Mack J.H."/>
            <person name="Chen G."/>
        </authorList>
    </citation>
    <scope>NUCLEOTIDE SEQUENCE [LARGE SCALE GENOMIC DNA]</scope>
    <source>
        <strain evidence="3">cv. DH0086</strain>
    </source>
</reference>
<keyword evidence="3" id="KW-1185">Reference proteome</keyword>
<gene>
    <name evidence="2" type="ORF">A4U43_C04F880</name>
</gene>
<evidence type="ECO:0000256" key="1">
    <source>
        <dbReference type="SAM" id="MobiDB-lite"/>
    </source>
</evidence>
<feature type="region of interest" description="Disordered" evidence="1">
    <location>
        <begin position="1"/>
        <end position="48"/>
    </location>
</feature>
<accession>A0A5P1EXD7</accession>
<evidence type="ECO:0000313" key="2">
    <source>
        <dbReference type="EMBL" id="ONK70726.1"/>
    </source>
</evidence>
<evidence type="ECO:0000313" key="3">
    <source>
        <dbReference type="Proteomes" id="UP000243459"/>
    </source>
</evidence>
<dbReference type="Proteomes" id="UP000243459">
    <property type="component" value="Chromosome 4"/>
</dbReference>
<dbReference type="EMBL" id="CM007384">
    <property type="protein sequence ID" value="ONK70726.1"/>
    <property type="molecule type" value="Genomic_DNA"/>
</dbReference>
<proteinExistence type="predicted"/>
<feature type="compositionally biased region" description="Basic and acidic residues" evidence="1">
    <location>
        <begin position="24"/>
        <end position="36"/>
    </location>
</feature>
<protein>
    <submittedName>
        <fullName evidence="2">Uncharacterized protein</fullName>
    </submittedName>
</protein>
<name>A0A5P1EXD7_ASPOF</name>
<feature type="region of interest" description="Disordered" evidence="1">
    <location>
        <begin position="91"/>
        <end position="131"/>
    </location>
</feature>
<dbReference type="Gramene" id="ONK70726">
    <property type="protein sequence ID" value="ONK70726"/>
    <property type="gene ID" value="A4U43_C04F880"/>
</dbReference>
<feature type="compositionally biased region" description="Polar residues" evidence="1">
    <location>
        <begin position="1"/>
        <end position="10"/>
    </location>
</feature>
<sequence length="185" mass="20450">MRVFAEQTSLRPAIPPTVLQLPVSDEKTSTSSEPRRRTGSPPGNGKDTILKERVSELGLKARASSMEALGGFGIFARFLVAGLQTKRELGFERRSNPLQTPRIRRGSGKKESPESIVDGSTKDREARETNLGLAPAEKRPAIAGGSFLWDWGSEIRDRHDFDTHWNLSRDLMGNFDRISNKTSSG</sequence>
<dbReference type="AlphaFoldDB" id="A0A5P1EXD7"/>